<dbReference type="Gene3D" id="1.10.10.60">
    <property type="entry name" value="Homeodomain-like"/>
    <property type="match status" value="1"/>
</dbReference>
<evidence type="ECO:0000313" key="2">
    <source>
        <dbReference type="EMBL" id="MFB9861629.1"/>
    </source>
</evidence>
<dbReference type="InterPro" id="IPR036397">
    <property type="entry name" value="RNaseH_sf"/>
</dbReference>
<protein>
    <submittedName>
        <fullName evidence="2">IS21 family transposase</fullName>
    </submittedName>
</protein>
<evidence type="ECO:0000259" key="1">
    <source>
        <dbReference type="PROSITE" id="PS50994"/>
    </source>
</evidence>
<comment type="caution">
    <text evidence="2">The sequence shown here is derived from an EMBL/GenBank/DDBJ whole genome shotgun (WGS) entry which is preliminary data.</text>
</comment>
<dbReference type="InterPro" id="IPR012337">
    <property type="entry name" value="RNaseH-like_sf"/>
</dbReference>
<dbReference type="SUPFAM" id="SSF53098">
    <property type="entry name" value="Ribonuclease H-like"/>
    <property type="match status" value="1"/>
</dbReference>
<proteinExistence type="predicted"/>
<dbReference type="Gene3D" id="3.30.420.10">
    <property type="entry name" value="Ribonuclease H-like superfamily/Ribonuclease H"/>
    <property type="match status" value="1"/>
</dbReference>
<dbReference type="Proteomes" id="UP001589740">
    <property type="component" value="Unassembled WGS sequence"/>
</dbReference>
<organism evidence="2 3">
    <name type="scientific">Salinicoccus siamensis</name>
    <dbReference type="NCBI Taxonomy" id="381830"/>
    <lineage>
        <taxon>Bacteria</taxon>
        <taxon>Bacillati</taxon>
        <taxon>Bacillota</taxon>
        <taxon>Bacilli</taxon>
        <taxon>Bacillales</taxon>
        <taxon>Staphylococcaceae</taxon>
        <taxon>Salinicoccus</taxon>
    </lineage>
</organism>
<sequence>MEKWMIYQEIHRLKNMGFSNSKIAKKLNISRNRVIDYLNMTPDAFADFMASLQNRTKKLDPYRSEILTWLKEHPDVTSAQIYDWLQDKFDIQSLAENTVRNYVNHLREHYHIPKVAANRIYGAVDELPPGQQIQVDFGEIIVDTSSGGRQKLYVTGFILSHSRFKYVEWLDRPFRTSDLIRIQENAFHYFGGMTEEIVYDQDRLLAVSENAGDLILTESFTKYHQFRRFKVELCRKSDPESKGKIEQVIKYVKNNFAKHRIFDNLNTWQQDALKWLKRTGNYKVHHNIKKRPFEVHALEKQHLQTVSGKYHFDNISSINITRTIHKDNVIRFEGNRYSVPLGTYQSGNENIAYVSVTDGKLSISLHPTGDSIAVHTVSDIKGQVITDPGHRHRSQTKRDQLVAQVFKVLDDPELADGLIRTLHTHYPRHTIDQLKIVLQSAKQYPQHINDAVKELNRLRLTSANDLRDIAISLDIQHGKHRAKQPVINEKYKDMTAPARQPDIYLKVLQGGQ</sequence>
<reference evidence="2 3" key="1">
    <citation type="submission" date="2024-09" db="EMBL/GenBank/DDBJ databases">
        <authorList>
            <person name="Sun Q."/>
            <person name="Mori K."/>
        </authorList>
    </citation>
    <scope>NUCLEOTIDE SEQUENCE [LARGE SCALE GENOMIC DNA]</scope>
    <source>
        <strain evidence="2 3">JCM 12822</strain>
    </source>
</reference>
<dbReference type="NCBIfam" id="NF033546">
    <property type="entry name" value="transpos_IS21"/>
    <property type="match status" value="1"/>
</dbReference>
<dbReference type="InterPro" id="IPR001584">
    <property type="entry name" value="Integrase_cat-core"/>
</dbReference>
<gene>
    <name evidence="2" type="primary">istA</name>
    <name evidence="2" type="ORF">ACFFLE_11195</name>
</gene>
<dbReference type="RefSeq" id="WP_380572289.1">
    <property type="nucleotide sequence ID" value="NZ_JBHMAH010000051.1"/>
</dbReference>
<name>A0ABV5Z686_9STAP</name>
<dbReference type="PROSITE" id="PS50994">
    <property type="entry name" value="INTEGRASE"/>
    <property type="match status" value="1"/>
</dbReference>
<keyword evidence="3" id="KW-1185">Reference proteome</keyword>
<feature type="domain" description="Integrase catalytic" evidence="1">
    <location>
        <begin position="124"/>
        <end position="300"/>
    </location>
</feature>
<dbReference type="PANTHER" id="PTHR35004">
    <property type="entry name" value="TRANSPOSASE RV3428C-RELATED"/>
    <property type="match status" value="1"/>
</dbReference>
<accession>A0ABV5Z686</accession>
<dbReference type="EMBL" id="JBHMAH010000051">
    <property type="protein sequence ID" value="MFB9861629.1"/>
    <property type="molecule type" value="Genomic_DNA"/>
</dbReference>
<evidence type="ECO:0000313" key="3">
    <source>
        <dbReference type="Proteomes" id="UP001589740"/>
    </source>
</evidence>
<dbReference type="PANTHER" id="PTHR35004:SF6">
    <property type="entry name" value="TRANSPOSASE"/>
    <property type="match status" value="1"/>
</dbReference>